<evidence type="ECO:0000256" key="2">
    <source>
        <dbReference type="SAM" id="Phobius"/>
    </source>
</evidence>
<evidence type="ECO:0008006" key="6">
    <source>
        <dbReference type="Google" id="ProtNLM"/>
    </source>
</evidence>
<name>A0AAD5Q545_PYTIN</name>
<sequence length="508" mass="53149">MRSVFLVALGVLAVLTSSAAAGGNEPLCSIPPRSFARAKAEHPEAASALQEIERRGIATWYTDREINGDYVGTARQLLAACPDDRTRLSVVVYGLPDKDCEAGYSSSKNLVRTPQDYELFVRELAGVVGQRKVLYVLEPDALGLLVSQSERGGGCAERAGYKSNLQTAIRVLAANPNAEIYVDVGHWTLQSPSLTARAAALVRELAGSGRVKGISLNTSNYKATAELSRLCGAFQAAYGSTDMRCIVDTSRNHRGGPPSSEWCNVRSAGIGHPPTGATGLANIDYFVWIKAPGESDGHCDGPGHTADAFPGPDAGLFFLESFRLLWNQGYFVERERMSMVGEPWTPTPMPTTPTPTQTPAPTPEPTTPAPAPPVVTTAAPTTPPPPSSSPAPVPIPPATPARNATDPRSGSGSEAGSSVAPPSATPVTRASATEAPTPPAPQRESPDKSTAVLRDGVESRAPGGVLVFLALVGCVVLTVAAALVVRTRRRAALAAAKSPRTSYVSLAS</sequence>
<evidence type="ECO:0000313" key="5">
    <source>
        <dbReference type="Proteomes" id="UP001209570"/>
    </source>
</evidence>
<accession>A0AAD5Q545</accession>
<evidence type="ECO:0000313" key="4">
    <source>
        <dbReference type="EMBL" id="KAJ0398293.1"/>
    </source>
</evidence>
<evidence type="ECO:0000256" key="3">
    <source>
        <dbReference type="SAM" id="SignalP"/>
    </source>
</evidence>
<protein>
    <recommendedName>
        <fullName evidence="6">Glucanase</fullName>
    </recommendedName>
</protein>
<keyword evidence="3" id="KW-0732">Signal</keyword>
<feature type="signal peptide" evidence="3">
    <location>
        <begin position="1"/>
        <end position="21"/>
    </location>
</feature>
<dbReference type="GO" id="GO:0030245">
    <property type="term" value="P:cellulose catabolic process"/>
    <property type="evidence" value="ECO:0007669"/>
    <property type="project" value="InterPro"/>
</dbReference>
<dbReference type="Pfam" id="PF01341">
    <property type="entry name" value="Glyco_hydro_6"/>
    <property type="match status" value="1"/>
</dbReference>
<keyword evidence="2" id="KW-0812">Transmembrane</keyword>
<feature type="chain" id="PRO_5042080467" description="Glucanase" evidence="3">
    <location>
        <begin position="22"/>
        <end position="508"/>
    </location>
</feature>
<dbReference type="EMBL" id="JAKCXM010000221">
    <property type="protein sequence ID" value="KAJ0398293.1"/>
    <property type="molecule type" value="Genomic_DNA"/>
</dbReference>
<dbReference type="Proteomes" id="UP001209570">
    <property type="component" value="Unassembled WGS sequence"/>
</dbReference>
<dbReference type="AlphaFoldDB" id="A0AAD5Q545"/>
<gene>
    <name evidence="4" type="ORF">P43SY_000815</name>
</gene>
<dbReference type="GO" id="GO:0004553">
    <property type="term" value="F:hydrolase activity, hydrolyzing O-glycosyl compounds"/>
    <property type="evidence" value="ECO:0007669"/>
    <property type="project" value="InterPro"/>
</dbReference>
<dbReference type="Gene3D" id="3.20.20.40">
    <property type="entry name" value="1, 4-beta cellobiohydrolase"/>
    <property type="match status" value="1"/>
</dbReference>
<dbReference type="PANTHER" id="PTHR34876">
    <property type="match status" value="1"/>
</dbReference>
<dbReference type="InterPro" id="IPR036434">
    <property type="entry name" value="Beta_cellobiohydrolase_sf"/>
</dbReference>
<keyword evidence="2" id="KW-0472">Membrane</keyword>
<feature type="transmembrane region" description="Helical" evidence="2">
    <location>
        <begin position="463"/>
        <end position="485"/>
    </location>
</feature>
<organism evidence="4 5">
    <name type="scientific">Pythium insidiosum</name>
    <name type="common">Pythiosis disease agent</name>
    <dbReference type="NCBI Taxonomy" id="114742"/>
    <lineage>
        <taxon>Eukaryota</taxon>
        <taxon>Sar</taxon>
        <taxon>Stramenopiles</taxon>
        <taxon>Oomycota</taxon>
        <taxon>Peronosporomycetes</taxon>
        <taxon>Pythiales</taxon>
        <taxon>Pythiaceae</taxon>
        <taxon>Pythium</taxon>
    </lineage>
</organism>
<dbReference type="PANTHER" id="PTHR34876:SF4">
    <property type="entry name" value="1,4-BETA-D-GLUCAN CELLOBIOHYDROLASE C-RELATED"/>
    <property type="match status" value="1"/>
</dbReference>
<evidence type="ECO:0000256" key="1">
    <source>
        <dbReference type="SAM" id="MobiDB-lite"/>
    </source>
</evidence>
<reference evidence="4" key="1">
    <citation type="submission" date="2021-12" db="EMBL/GenBank/DDBJ databases">
        <title>Prjna785345.</title>
        <authorList>
            <person name="Rujirawat T."/>
            <person name="Krajaejun T."/>
        </authorList>
    </citation>
    <scope>NUCLEOTIDE SEQUENCE</scope>
    <source>
        <strain evidence="4">Pi057C3</strain>
    </source>
</reference>
<feature type="region of interest" description="Disordered" evidence="1">
    <location>
        <begin position="342"/>
        <end position="451"/>
    </location>
</feature>
<proteinExistence type="predicted"/>
<comment type="caution">
    <text evidence="4">The sequence shown here is derived from an EMBL/GenBank/DDBJ whole genome shotgun (WGS) entry which is preliminary data.</text>
</comment>
<dbReference type="InterPro" id="IPR016288">
    <property type="entry name" value="Beta_cellobiohydrolase"/>
</dbReference>
<dbReference type="SUPFAM" id="SSF51989">
    <property type="entry name" value="Glycosyl hydrolases family 6, cellulases"/>
    <property type="match status" value="1"/>
</dbReference>
<dbReference type="PRINTS" id="PR00733">
    <property type="entry name" value="GLHYDRLASE6"/>
</dbReference>
<keyword evidence="2" id="KW-1133">Transmembrane helix</keyword>
<feature type="compositionally biased region" description="Pro residues" evidence="1">
    <location>
        <begin position="381"/>
        <end position="399"/>
    </location>
</feature>
<keyword evidence="5" id="KW-1185">Reference proteome</keyword>
<feature type="compositionally biased region" description="Pro residues" evidence="1">
    <location>
        <begin position="345"/>
        <end position="373"/>
    </location>
</feature>
<feature type="compositionally biased region" description="Low complexity" evidence="1">
    <location>
        <begin position="407"/>
        <end position="435"/>
    </location>
</feature>